<comment type="subcellular location">
    <subcellularLocation>
        <location evidence="1">Nucleus</location>
    </subcellularLocation>
</comment>
<name>A0AAP0REW4_LIQFO</name>
<dbReference type="Pfam" id="PF12174">
    <property type="entry name" value="RST"/>
    <property type="match status" value="1"/>
</dbReference>
<comment type="caution">
    <text evidence="7">The sequence shown here is derived from an EMBL/GenBank/DDBJ whole genome shotgun (WGS) entry which is preliminary data.</text>
</comment>
<evidence type="ECO:0000259" key="5">
    <source>
        <dbReference type="PROSITE" id="PS51059"/>
    </source>
</evidence>
<keyword evidence="2" id="KW-0217">Developmental protein</keyword>
<keyword evidence="8" id="KW-1185">Reference proteome</keyword>
<dbReference type="InterPro" id="IPR044964">
    <property type="entry name" value="RCD1/SRO1-5"/>
</dbReference>
<evidence type="ECO:0000256" key="4">
    <source>
        <dbReference type="ARBA" id="ARBA00023242"/>
    </source>
</evidence>
<evidence type="ECO:0000256" key="2">
    <source>
        <dbReference type="ARBA" id="ARBA00022473"/>
    </source>
</evidence>
<evidence type="ECO:0000313" key="7">
    <source>
        <dbReference type="EMBL" id="KAK9276522.1"/>
    </source>
</evidence>
<dbReference type="InterPro" id="IPR022003">
    <property type="entry name" value="RST"/>
</dbReference>
<accession>A0AAP0REW4</accession>
<dbReference type="GO" id="GO:0005634">
    <property type="term" value="C:nucleus"/>
    <property type="evidence" value="ECO:0007669"/>
    <property type="project" value="UniProtKB-SubCell"/>
</dbReference>
<gene>
    <name evidence="7" type="ORF">L1049_006056</name>
</gene>
<organism evidence="7 8">
    <name type="scientific">Liquidambar formosana</name>
    <name type="common">Formosan gum</name>
    <dbReference type="NCBI Taxonomy" id="63359"/>
    <lineage>
        <taxon>Eukaryota</taxon>
        <taxon>Viridiplantae</taxon>
        <taxon>Streptophyta</taxon>
        <taxon>Embryophyta</taxon>
        <taxon>Tracheophyta</taxon>
        <taxon>Spermatophyta</taxon>
        <taxon>Magnoliopsida</taxon>
        <taxon>eudicotyledons</taxon>
        <taxon>Gunneridae</taxon>
        <taxon>Pentapetalae</taxon>
        <taxon>Saxifragales</taxon>
        <taxon>Altingiaceae</taxon>
        <taxon>Liquidambar</taxon>
    </lineage>
</organism>
<keyword evidence="3" id="KW-0346">Stress response</keyword>
<dbReference type="GO" id="GO:0003950">
    <property type="term" value="F:NAD+ poly-ADP-ribosyltransferase activity"/>
    <property type="evidence" value="ECO:0007669"/>
    <property type="project" value="InterPro"/>
</dbReference>
<dbReference type="Pfam" id="PF00644">
    <property type="entry name" value="PARP"/>
    <property type="match status" value="1"/>
</dbReference>
<dbReference type="PANTHER" id="PTHR32263:SF14">
    <property type="entry name" value="INACTIVE POLY [ADP-RIBOSE] POLYMERASE SRO2-RELATED"/>
    <property type="match status" value="1"/>
</dbReference>
<dbReference type="PROSITE" id="PS51879">
    <property type="entry name" value="RST"/>
    <property type="match status" value="1"/>
</dbReference>
<dbReference type="Gene3D" id="3.90.228.10">
    <property type="match status" value="1"/>
</dbReference>
<dbReference type="Proteomes" id="UP001415857">
    <property type="component" value="Unassembled WGS sequence"/>
</dbReference>
<proteinExistence type="predicted"/>
<feature type="domain" description="RST" evidence="6">
    <location>
        <begin position="247"/>
        <end position="286"/>
    </location>
</feature>
<evidence type="ECO:0000256" key="3">
    <source>
        <dbReference type="ARBA" id="ARBA00023016"/>
    </source>
</evidence>
<dbReference type="InterPro" id="IPR012317">
    <property type="entry name" value="Poly(ADP-ribose)pol_cat_dom"/>
</dbReference>
<evidence type="ECO:0000256" key="1">
    <source>
        <dbReference type="ARBA" id="ARBA00004123"/>
    </source>
</evidence>
<evidence type="ECO:0008006" key="9">
    <source>
        <dbReference type="Google" id="ProtNLM"/>
    </source>
</evidence>
<dbReference type="PANTHER" id="PTHR32263">
    <property type="entry name" value="INACTIVE POLY [ADP-RIBOSE] POLYMERASE SRO4-RELATED"/>
    <property type="match status" value="1"/>
</dbReference>
<protein>
    <recommendedName>
        <fullName evidence="9">Poly [ADP-ribose] polymerase</fullName>
    </recommendedName>
</protein>
<evidence type="ECO:0000313" key="8">
    <source>
        <dbReference type="Proteomes" id="UP001415857"/>
    </source>
</evidence>
<sequence>MEHIKVEEQVSMTLDDHEILVPDSETDEPTSTFDGFGSFTRNGMINLDEGNGEHDIIKKSFLLGMGDFGKDANVVAIHKNSYSSLAGQARLESFRIFSEAVAKKCGGDANIKYAWYGGSREEIRQIIAHGFSRCGRPTSSEFYGFGVYLSPAKFSIDGALSSNIDETGLRHVLLCRVILGNMEVVSAGSKQCTPSSKQFDSGVDNLSEPRRYVVWGAYMNSHIFPNYIVSFRAPCFQGHPRMQANMVKPTSPWMRFPTLMYALTKFLPHSKMVLIVRYHNDYREKQDYAASTDTKIEANSWRQVVDSSNQILSKQGTRDKNWSVFSSWRCKMCEEGYAAADT</sequence>
<evidence type="ECO:0000259" key="6">
    <source>
        <dbReference type="PROSITE" id="PS51879"/>
    </source>
</evidence>
<dbReference type="EMBL" id="JBBPBK010000010">
    <property type="protein sequence ID" value="KAK9276522.1"/>
    <property type="molecule type" value="Genomic_DNA"/>
</dbReference>
<dbReference type="PROSITE" id="PS51059">
    <property type="entry name" value="PARP_CATALYTIC"/>
    <property type="match status" value="1"/>
</dbReference>
<feature type="domain" description="PARP catalytic" evidence="5">
    <location>
        <begin position="27"/>
        <end position="253"/>
    </location>
</feature>
<dbReference type="AlphaFoldDB" id="A0AAP0REW4"/>
<keyword evidence="4" id="KW-0539">Nucleus</keyword>
<reference evidence="7 8" key="1">
    <citation type="journal article" date="2024" name="Plant J.">
        <title>Genome sequences and population genomics reveal climatic adaptation and genomic divergence between two closely related sweetgum species.</title>
        <authorList>
            <person name="Xu W.Q."/>
            <person name="Ren C.Q."/>
            <person name="Zhang X.Y."/>
            <person name="Comes H.P."/>
            <person name="Liu X.H."/>
            <person name="Li Y.G."/>
            <person name="Kettle C.J."/>
            <person name="Jalonen R."/>
            <person name="Gaisberger H."/>
            <person name="Ma Y.Z."/>
            <person name="Qiu Y.X."/>
        </authorList>
    </citation>
    <scope>NUCLEOTIDE SEQUENCE [LARGE SCALE GENOMIC DNA]</scope>
    <source>
        <strain evidence="7">Hangzhou</strain>
    </source>
</reference>
<dbReference type="SUPFAM" id="SSF56399">
    <property type="entry name" value="ADP-ribosylation"/>
    <property type="match status" value="1"/>
</dbReference>